<evidence type="ECO:0000313" key="3">
    <source>
        <dbReference type="EMBL" id="GFR27870.1"/>
    </source>
</evidence>
<dbReference type="AlphaFoldDB" id="A0A8X6JAR8"/>
<dbReference type="InterPro" id="IPR029052">
    <property type="entry name" value="Metallo-depent_PP-like"/>
</dbReference>
<dbReference type="SUPFAM" id="SSF56300">
    <property type="entry name" value="Metallo-dependent phosphatases"/>
    <property type="match status" value="2"/>
</dbReference>
<feature type="domain" description="Calcineurin-like phosphoesterase" evidence="2">
    <location>
        <begin position="242"/>
        <end position="427"/>
    </location>
</feature>
<dbReference type="PANTHER" id="PTHR42850">
    <property type="entry name" value="METALLOPHOSPHOESTERASE"/>
    <property type="match status" value="1"/>
</dbReference>
<proteinExistence type="predicted"/>
<dbReference type="Proteomes" id="UP000887116">
    <property type="component" value="Unassembled WGS sequence"/>
</dbReference>
<dbReference type="GO" id="GO:0000298">
    <property type="term" value="F:endopolyphosphatase activity"/>
    <property type="evidence" value="ECO:0007669"/>
    <property type="project" value="TreeGrafter"/>
</dbReference>
<dbReference type="Pfam" id="PF00149">
    <property type="entry name" value="Metallophos"/>
    <property type="match status" value="1"/>
</dbReference>
<dbReference type="GO" id="GO:0016791">
    <property type="term" value="F:phosphatase activity"/>
    <property type="evidence" value="ECO:0007669"/>
    <property type="project" value="TreeGrafter"/>
</dbReference>
<keyword evidence="4" id="KW-1185">Reference proteome</keyword>
<dbReference type="GO" id="GO:0006798">
    <property type="term" value="P:polyphosphate catabolic process"/>
    <property type="evidence" value="ECO:0007669"/>
    <property type="project" value="TreeGrafter"/>
</dbReference>
<dbReference type="InterPro" id="IPR050126">
    <property type="entry name" value="Ap4A_hydrolase"/>
</dbReference>
<evidence type="ECO:0000313" key="4">
    <source>
        <dbReference type="Proteomes" id="UP000887116"/>
    </source>
</evidence>
<dbReference type="PANTHER" id="PTHR42850:SF4">
    <property type="entry name" value="ZINC-DEPENDENT ENDOPOLYPHOSPHATASE"/>
    <property type="match status" value="1"/>
</dbReference>
<gene>
    <name evidence="3" type="primary">AVEN_102466_1</name>
    <name evidence="3" type="ORF">TNCT_365221</name>
</gene>
<evidence type="ECO:0000256" key="1">
    <source>
        <dbReference type="SAM" id="SignalP"/>
    </source>
</evidence>
<sequence length="476" mass="54739">MAGLLKFEAVSALLLVCMSTSILSKIFADHKCQPVTPERHVPPKKPFHVITEDFLNKFNEVIIIGDIHGCYDEQQLLIKSTILMTVLKIFTGDISRKGPKNLEVIRYHEFIRYACRTGFLPGIPIRDNQPYTILNLGTVIAAPECPGGWQLTRQEYLKHLDVSHFPWASQWRGPEHIYFGHDHSRQLQLYPFATGVDTACSHQEGYLKKKNDKNTKISSSELRTSEPFQKLTKDFLDKFNEVIVIGDQHGCYDEQQLLIKNHKLNDTVLKIYTGDITRKGPKNLEVLRFVKNCSSCLTVRGNNDEKTLLRVFSKLHNTSYEFIPMDKWMANLTVDEVAWLRDIPYVFHIPSMNAYVMHAGFLPGGVPVKDNRPYTIMNIRTVIADPKCPGGWRPTREEFLDKDDVPTYPWASQWRGPEHIYFGHDHKRQLQFYPYATGVDTACVRGHYMTGYFIKGPRKGTFATQPALEQYYHGKV</sequence>
<feature type="chain" id="PRO_5036468868" evidence="1">
    <location>
        <begin position="29"/>
        <end position="476"/>
    </location>
</feature>
<evidence type="ECO:0000259" key="2">
    <source>
        <dbReference type="Pfam" id="PF00149"/>
    </source>
</evidence>
<accession>A0A8X6JAR8</accession>
<organism evidence="3 4">
    <name type="scientific">Trichonephila clavata</name>
    <name type="common">Joro spider</name>
    <name type="synonym">Nephila clavata</name>
    <dbReference type="NCBI Taxonomy" id="2740835"/>
    <lineage>
        <taxon>Eukaryota</taxon>
        <taxon>Metazoa</taxon>
        <taxon>Ecdysozoa</taxon>
        <taxon>Arthropoda</taxon>
        <taxon>Chelicerata</taxon>
        <taxon>Arachnida</taxon>
        <taxon>Araneae</taxon>
        <taxon>Araneomorphae</taxon>
        <taxon>Entelegynae</taxon>
        <taxon>Araneoidea</taxon>
        <taxon>Nephilidae</taxon>
        <taxon>Trichonephila</taxon>
    </lineage>
</organism>
<dbReference type="GO" id="GO:0005737">
    <property type="term" value="C:cytoplasm"/>
    <property type="evidence" value="ECO:0007669"/>
    <property type="project" value="TreeGrafter"/>
</dbReference>
<keyword evidence="1" id="KW-0732">Signal</keyword>
<name>A0A8X6JAR8_TRICU</name>
<feature type="signal peptide" evidence="1">
    <location>
        <begin position="1"/>
        <end position="28"/>
    </location>
</feature>
<reference evidence="3" key="1">
    <citation type="submission" date="2020-07" db="EMBL/GenBank/DDBJ databases">
        <title>Multicomponent nature underlies the extraordinary mechanical properties of spider dragline silk.</title>
        <authorList>
            <person name="Kono N."/>
            <person name="Nakamura H."/>
            <person name="Mori M."/>
            <person name="Yoshida Y."/>
            <person name="Ohtoshi R."/>
            <person name="Malay A.D."/>
            <person name="Moran D.A.P."/>
            <person name="Tomita M."/>
            <person name="Numata K."/>
            <person name="Arakawa K."/>
        </authorList>
    </citation>
    <scope>NUCLEOTIDE SEQUENCE</scope>
</reference>
<dbReference type="InterPro" id="IPR004843">
    <property type="entry name" value="Calcineurin-like_PHP"/>
</dbReference>
<dbReference type="EMBL" id="BMAO01019029">
    <property type="protein sequence ID" value="GFR27870.1"/>
    <property type="molecule type" value="Genomic_DNA"/>
</dbReference>
<dbReference type="Gene3D" id="3.60.21.10">
    <property type="match status" value="3"/>
</dbReference>
<comment type="caution">
    <text evidence="3">The sequence shown here is derived from an EMBL/GenBank/DDBJ whole genome shotgun (WGS) entry which is preliminary data.</text>
</comment>
<dbReference type="OrthoDB" id="10267127at2759"/>
<protein>
    <submittedName>
        <fullName evidence="3">Metallophos domain-containing protein</fullName>
    </submittedName>
</protein>